<dbReference type="Gene3D" id="3.90.1200.10">
    <property type="match status" value="1"/>
</dbReference>
<dbReference type="InterPro" id="IPR011009">
    <property type="entry name" value="Kinase-like_dom_sf"/>
</dbReference>
<feature type="domain" description="CHK kinase-like" evidence="1">
    <location>
        <begin position="164"/>
        <end position="344"/>
    </location>
</feature>
<dbReference type="PANTHER" id="PTHR23020:SF41">
    <property type="entry name" value="AMINOGLYCOSIDE PHOSPHOTRANSFERASE DOMAIN-CONTAINING PROTEIN"/>
    <property type="match status" value="1"/>
</dbReference>
<dbReference type="InterPro" id="IPR012877">
    <property type="entry name" value="Dhs-27"/>
</dbReference>
<evidence type="ECO:0000313" key="3">
    <source>
        <dbReference type="WBParaSite" id="PgR059_g069_t02"/>
    </source>
</evidence>
<organism evidence="2 3">
    <name type="scientific">Parascaris univalens</name>
    <name type="common">Nematode worm</name>
    <dbReference type="NCBI Taxonomy" id="6257"/>
    <lineage>
        <taxon>Eukaryota</taxon>
        <taxon>Metazoa</taxon>
        <taxon>Ecdysozoa</taxon>
        <taxon>Nematoda</taxon>
        <taxon>Chromadorea</taxon>
        <taxon>Rhabditida</taxon>
        <taxon>Spirurina</taxon>
        <taxon>Ascaridomorpha</taxon>
        <taxon>Ascaridoidea</taxon>
        <taxon>Ascarididae</taxon>
        <taxon>Parascaris</taxon>
    </lineage>
</organism>
<dbReference type="SUPFAM" id="SSF56112">
    <property type="entry name" value="Protein kinase-like (PK-like)"/>
    <property type="match status" value="1"/>
</dbReference>
<protein>
    <submittedName>
        <fullName evidence="3 4">CHK kinase-like domain-containing protein</fullName>
    </submittedName>
</protein>
<dbReference type="Pfam" id="PF07914">
    <property type="entry name" value="DUF1679"/>
    <property type="match status" value="1"/>
</dbReference>
<dbReference type="InterPro" id="IPR015897">
    <property type="entry name" value="CHK_kinase-like"/>
</dbReference>
<evidence type="ECO:0000313" key="4">
    <source>
        <dbReference type="WBParaSite" id="PgR059_g069_t03"/>
    </source>
</evidence>
<dbReference type="AlphaFoldDB" id="A0A915BUH0"/>
<keyword evidence="2" id="KW-1185">Reference proteome</keyword>
<accession>A0A915BUH0</accession>
<evidence type="ECO:0000259" key="1">
    <source>
        <dbReference type="SMART" id="SM00587"/>
    </source>
</evidence>
<name>A0A915BUH0_PARUN</name>
<dbReference type="WBParaSite" id="PgR059_g069_t02">
    <property type="protein sequence ID" value="PgR059_g069_t02"/>
    <property type="gene ID" value="PgR059_g069"/>
</dbReference>
<dbReference type="InterPro" id="IPR052961">
    <property type="entry name" value="Oxido-Kinase-like_Enzymes"/>
</dbReference>
<dbReference type="WBParaSite" id="PgR059_g069_t03">
    <property type="protein sequence ID" value="PgR059_g069_t03"/>
    <property type="gene ID" value="PgR059_g069"/>
</dbReference>
<dbReference type="PANTHER" id="PTHR23020">
    <property type="entry name" value="UNCHARACTERIZED NUCLEAR HORMONE RECEPTOR-RELATED"/>
    <property type="match status" value="1"/>
</dbReference>
<sequence length="412" mass="48378">MFPSRPSTNLFTCTTTNKVVLPCDRPLRVKDVENTLQFLFDSLDKNEERWQEMNSTWDIDNIEIKHLKNENGLLPNGYRVIVKFHSIDKPYCVLLKVRNSEIIKVNETKENDSIESQEFFKPFIQLHEREVKFYNEIAPWVSLPIPMVYYSQIWDISDGKEGIIVQEDLIREAVKQDVYNGLTIEQVESVLKYLAEFHAAIICNSNIDEILSHFAPLPYRCVNFNEKKLIDDLNKVNINGEELRRFIINESNNISTDRRRKTLKRTVLVHGNLWSANVKFKKSLLGKACTELRGILNWQHCHEGSPLEDVASLIVTSTNSAIRKENLNRFLYLYYEQLRMNLKIQDKKIPYSLNEIHTMYNEEYSSQVYFLLLSHISFIISPIFADKATENQKEILLNRLRDAFEEIRLNYS</sequence>
<dbReference type="Proteomes" id="UP000887569">
    <property type="component" value="Unplaced"/>
</dbReference>
<reference evidence="3 4" key="1">
    <citation type="submission" date="2022-11" db="UniProtKB">
        <authorList>
            <consortium name="WormBaseParasite"/>
        </authorList>
    </citation>
    <scope>IDENTIFICATION</scope>
</reference>
<proteinExistence type="predicted"/>
<dbReference type="SMART" id="SM00587">
    <property type="entry name" value="CHK"/>
    <property type="match status" value="1"/>
</dbReference>
<evidence type="ECO:0000313" key="2">
    <source>
        <dbReference type="Proteomes" id="UP000887569"/>
    </source>
</evidence>